<dbReference type="InterPro" id="IPR011013">
    <property type="entry name" value="Gal_mutarotase_sf_dom"/>
</dbReference>
<dbReference type="InterPro" id="IPR011682">
    <property type="entry name" value="Glyco_hydro_38_C"/>
</dbReference>
<comment type="caution">
    <text evidence="6">The sequence shown here is derived from an EMBL/GenBank/DDBJ whole genome shotgun (WGS) entry which is preliminary data.</text>
</comment>
<keyword evidence="7" id="KW-1185">Reference proteome</keyword>
<dbReference type="Pfam" id="PF01074">
    <property type="entry name" value="Glyco_hydro_38N"/>
    <property type="match status" value="1"/>
</dbReference>
<dbReference type="Pfam" id="PF07748">
    <property type="entry name" value="Glyco_hydro_38C"/>
    <property type="match status" value="1"/>
</dbReference>
<dbReference type="SMART" id="SM00872">
    <property type="entry name" value="Alpha-mann_mid"/>
    <property type="match status" value="1"/>
</dbReference>
<dbReference type="InterPro" id="IPR037094">
    <property type="entry name" value="Glyco_hydro_38_cen_sf"/>
</dbReference>
<dbReference type="Pfam" id="PF09261">
    <property type="entry name" value="Alpha-mann_mid"/>
    <property type="match status" value="1"/>
</dbReference>
<evidence type="ECO:0000256" key="4">
    <source>
        <dbReference type="ARBA" id="ARBA00023295"/>
    </source>
</evidence>
<keyword evidence="3 6" id="KW-0378">Hydrolase</keyword>
<gene>
    <name evidence="6" type="primary">mngB_10</name>
    <name evidence="6" type="ORF">DSM106044_04885</name>
</gene>
<evidence type="ECO:0000313" key="6">
    <source>
        <dbReference type="EMBL" id="TLC98369.1"/>
    </source>
</evidence>
<comment type="similarity">
    <text evidence="1">Belongs to the glycosyl hydrolase 38 family.</text>
</comment>
<dbReference type="Gene3D" id="3.20.110.10">
    <property type="entry name" value="Glycoside hydrolase 38, N terminal domain"/>
    <property type="match status" value="1"/>
</dbReference>
<dbReference type="SUPFAM" id="SSF74650">
    <property type="entry name" value="Galactose mutarotase-like"/>
    <property type="match status" value="1"/>
</dbReference>
<dbReference type="GO" id="GO:0102546">
    <property type="term" value="F:mannosylglycerate hydrolase activity"/>
    <property type="evidence" value="ECO:0007669"/>
    <property type="project" value="UniProtKB-EC"/>
</dbReference>
<dbReference type="RefSeq" id="WP_243133099.1">
    <property type="nucleotide sequence ID" value="NZ_QGQD01000097.1"/>
</dbReference>
<dbReference type="GO" id="GO:0004559">
    <property type="term" value="F:alpha-mannosidase activity"/>
    <property type="evidence" value="ECO:0007669"/>
    <property type="project" value="InterPro"/>
</dbReference>
<dbReference type="GO" id="GO:0006013">
    <property type="term" value="P:mannose metabolic process"/>
    <property type="evidence" value="ECO:0007669"/>
    <property type="project" value="InterPro"/>
</dbReference>
<dbReference type="InterPro" id="IPR028995">
    <property type="entry name" value="Glyco_hydro_57/38_cen_sf"/>
</dbReference>
<evidence type="ECO:0000256" key="1">
    <source>
        <dbReference type="ARBA" id="ARBA00009792"/>
    </source>
</evidence>
<dbReference type="Gene3D" id="1.20.1270.50">
    <property type="entry name" value="Glycoside hydrolase family 38, central domain"/>
    <property type="match status" value="1"/>
</dbReference>
<evidence type="ECO:0000259" key="5">
    <source>
        <dbReference type="SMART" id="SM00872"/>
    </source>
</evidence>
<dbReference type="PANTHER" id="PTHR46017:SF1">
    <property type="entry name" value="ALPHA-MANNOSIDASE 2C1"/>
    <property type="match status" value="1"/>
</dbReference>
<dbReference type="InterPro" id="IPR013780">
    <property type="entry name" value="Glyco_hydro_b"/>
</dbReference>
<dbReference type="GO" id="GO:0009313">
    <property type="term" value="P:oligosaccharide catabolic process"/>
    <property type="evidence" value="ECO:0007669"/>
    <property type="project" value="TreeGrafter"/>
</dbReference>
<dbReference type="GO" id="GO:0046872">
    <property type="term" value="F:metal ion binding"/>
    <property type="evidence" value="ECO:0007669"/>
    <property type="project" value="UniProtKB-KW"/>
</dbReference>
<keyword evidence="2" id="KW-0479">Metal-binding</keyword>
<dbReference type="SUPFAM" id="SSF88688">
    <property type="entry name" value="Families 57/38 glycoside transferase middle domain"/>
    <property type="match status" value="1"/>
</dbReference>
<protein>
    <submittedName>
        <fullName evidence="6">Mannosylglycerate hydrolase</fullName>
        <ecNumber evidence="6">3.2.1.170</ecNumber>
    </submittedName>
</protein>
<dbReference type="Proteomes" id="UP000306509">
    <property type="component" value="Unassembled WGS sequence"/>
</dbReference>
<dbReference type="InterPro" id="IPR000602">
    <property type="entry name" value="Glyco_hydro_38_N"/>
</dbReference>
<dbReference type="InterPro" id="IPR027291">
    <property type="entry name" value="Glyco_hydro_38_N_sf"/>
</dbReference>
<dbReference type="AlphaFoldDB" id="A0A4U8Q110"/>
<dbReference type="EMBL" id="QGQD01000097">
    <property type="protein sequence ID" value="TLC98369.1"/>
    <property type="molecule type" value="Genomic_DNA"/>
</dbReference>
<dbReference type="Gene3D" id="2.70.98.30">
    <property type="entry name" value="Golgi alpha-mannosidase II, domain 4"/>
    <property type="match status" value="1"/>
</dbReference>
<reference evidence="6 7" key="1">
    <citation type="journal article" date="2019" name="Anaerobe">
        <title>Detection of Robinsoniella peoriensis in multiple bone samples of a trauma patient.</title>
        <authorList>
            <person name="Schrottner P."/>
            <person name="Hartwich K."/>
            <person name="Bunk B."/>
            <person name="Schober I."/>
            <person name="Helbig S."/>
            <person name="Rudolph W.W."/>
            <person name="Gunzer F."/>
        </authorList>
    </citation>
    <scope>NUCLEOTIDE SEQUENCE [LARGE SCALE GENOMIC DNA]</scope>
    <source>
        <strain evidence="6 7">DSM 106044</strain>
    </source>
</reference>
<organism evidence="6 7">
    <name type="scientific">Robinsoniella peoriensis</name>
    <dbReference type="NCBI Taxonomy" id="180332"/>
    <lineage>
        <taxon>Bacteria</taxon>
        <taxon>Bacillati</taxon>
        <taxon>Bacillota</taxon>
        <taxon>Clostridia</taxon>
        <taxon>Lachnospirales</taxon>
        <taxon>Lachnospiraceae</taxon>
        <taxon>Robinsoniella</taxon>
    </lineage>
</organism>
<dbReference type="CDD" id="cd10789">
    <property type="entry name" value="GH38N_AMII_ER_cytosolic"/>
    <property type="match status" value="1"/>
</dbReference>
<proteinExistence type="inferred from homology"/>
<feature type="domain" description="Glycoside hydrolase family 38 central" evidence="5">
    <location>
        <begin position="269"/>
        <end position="346"/>
    </location>
</feature>
<sequence length="810" mass="93525">MGIKDKKLHMIGNAHLDPVWLWNWQEGFQEVKATFKSALDRMKEDENFIFTCSSAAFYEWVEKNNPGMFAEIKKRIEEGRWEIVGGWYIQPDCNIPSGESFVRQGLYAQRYFKEKFGKTAVTGYNVDSFGHNGNLPQILKKSGMDNYVFMRPMPLEKGLPGRTFWWGSEDGSQVLAYRIPYEYCTWGKNLEKYTERLKCELEDGEDNLMMFYGVGNHGGGPTKENIKSIYELNAKEDMPVMEMGTTSGFFETIRSNGKKYHQVTGDLQHHASGCYSVMSRIKRENRRAENLLLAAEAWSTIANKVEGQAYPDDFETAWKGVLFNQFHDILAGTSIPSAYEDASYLYGQAMAIGQRNLNYAIQAISWDINIEEDVTMKPIVVFNAHPFQGRMVIDLEVRGLNNDQFKLTDSEGNVIRAQRIQSEAAVNGQSRLLFTAELKSMGYEVFKLYLNIEEAPAFDHVKVTEYTLENDRYFLEFNPVSGCMKQLFDKKSDLEVLRREGGRLAVIEDKSDTWSHNKFKFDKEIGDMKAVYLHVLEDGPVRSALRIKYKYNQSYVICDFRLYKDLDYVEVKTVADWREPQTMLKVKYPVRFNFRKPTYEIPYGYIEKSANGEEEPGQTWFDFTGEHFEKGKMYGLAIANDAKYSYSFDVDEMCLTILKNSVFAHHDPKQLEEGMEYKFVDEGIQEFTYLLLPHEGTWKDSKIVEHAAALNQKPFTVIETFHQGSQPQKQSFMELKSDHVAAVVMKEAEDQDGIIIRAFETKKQKGMATLMVHFMNREVELNFAPCEIKTVKIPYDISAEITEVNMLEYE</sequence>
<dbReference type="PANTHER" id="PTHR46017">
    <property type="entry name" value="ALPHA-MANNOSIDASE 2C1"/>
    <property type="match status" value="1"/>
</dbReference>
<dbReference type="GO" id="GO:0030246">
    <property type="term" value="F:carbohydrate binding"/>
    <property type="evidence" value="ECO:0007669"/>
    <property type="project" value="InterPro"/>
</dbReference>
<name>A0A4U8Q110_9FIRM</name>
<dbReference type="SUPFAM" id="SSF88713">
    <property type="entry name" value="Glycoside hydrolase/deacetylase"/>
    <property type="match status" value="1"/>
</dbReference>
<dbReference type="EC" id="3.2.1.170" evidence="6"/>
<dbReference type="InterPro" id="IPR015341">
    <property type="entry name" value="Glyco_hydro_38_cen"/>
</dbReference>
<dbReference type="Gene3D" id="2.60.40.1180">
    <property type="entry name" value="Golgi alpha-mannosidase II"/>
    <property type="match status" value="1"/>
</dbReference>
<evidence type="ECO:0000256" key="2">
    <source>
        <dbReference type="ARBA" id="ARBA00022723"/>
    </source>
</evidence>
<accession>A0A4U8Q110</accession>
<evidence type="ECO:0000256" key="3">
    <source>
        <dbReference type="ARBA" id="ARBA00022801"/>
    </source>
</evidence>
<keyword evidence="4 6" id="KW-0326">Glycosidase</keyword>
<evidence type="ECO:0000313" key="7">
    <source>
        <dbReference type="Proteomes" id="UP000306509"/>
    </source>
</evidence>
<dbReference type="InterPro" id="IPR011330">
    <property type="entry name" value="Glyco_hydro/deAcase_b/a-brl"/>
</dbReference>
<dbReference type="STRING" id="180332.GCA_000797495_03461"/>